<reference evidence="7 8" key="1">
    <citation type="journal article" date="2011" name="Nat. Genet.">
        <title>The genome of the mesopolyploid crop species Brassica rapa.</title>
        <authorList>
            <consortium name="Brassica rapa Genome Sequencing Project Consortium"/>
            <person name="Wang X."/>
            <person name="Wang H."/>
            <person name="Wang J."/>
            <person name="Sun R."/>
            <person name="Wu J."/>
            <person name="Liu S."/>
            <person name="Bai Y."/>
            <person name="Mun J.H."/>
            <person name="Bancroft I."/>
            <person name="Cheng F."/>
            <person name="Huang S."/>
            <person name="Li X."/>
            <person name="Hua W."/>
            <person name="Wang J."/>
            <person name="Wang X."/>
            <person name="Freeling M."/>
            <person name="Pires J.C."/>
            <person name="Paterson A.H."/>
            <person name="Chalhoub B."/>
            <person name="Wang B."/>
            <person name="Hayward A."/>
            <person name="Sharpe A.G."/>
            <person name="Park B.S."/>
            <person name="Weisshaar B."/>
            <person name="Liu B."/>
            <person name="Li B."/>
            <person name="Liu B."/>
            <person name="Tong C."/>
            <person name="Song C."/>
            <person name="Duran C."/>
            <person name="Peng C."/>
            <person name="Geng C."/>
            <person name="Koh C."/>
            <person name="Lin C."/>
            <person name="Edwards D."/>
            <person name="Mu D."/>
            <person name="Shen D."/>
            <person name="Soumpourou E."/>
            <person name="Li F."/>
            <person name="Fraser F."/>
            <person name="Conant G."/>
            <person name="Lassalle G."/>
            <person name="King G.J."/>
            <person name="Bonnema G."/>
            <person name="Tang H."/>
            <person name="Wang H."/>
            <person name="Belcram H."/>
            <person name="Zhou H."/>
            <person name="Hirakawa H."/>
            <person name="Abe H."/>
            <person name="Guo H."/>
            <person name="Wang H."/>
            <person name="Jin H."/>
            <person name="Parkin I.A."/>
            <person name="Batley J."/>
            <person name="Kim J.S."/>
            <person name="Just J."/>
            <person name="Li J."/>
            <person name="Xu J."/>
            <person name="Deng J."/>
            <person name="Kim J.A."/>
            <person name="Li J."/>
            <person name="Yu J."/>
            <person name="Meng J."/>
            <person name="Wang J."/>
            <person name="Min J."/>
            <person name="Poulain J."/>
            <person name="Wang J."/>
            <person name="Hatakeyama K."/>
            <person name="Wu K."/>
            <person name="Wang L."/>
            <person name="Fang L."/>
            <person name="Trick M."/>
            <person name="Links M.G."/>
            <person name="Zhao M."/>
            <person name="Jin M."/>
            <person name="Ramchiary N."/>
            <person name="Drou N."/>
            <person name="Berkman P.J."/>
            <person name="Cai Q."/>
            <person name="Huang Q."/>
            <person name="Li R."/>
            <person name="Tabata S."/>
            <person name="Cheng S."/>
            <person name="Zhang S."/>
            <person name="Zhang S."/>
            <person name="Huang S."/>
            <person name="Sato S."/>
            <person name="Sun S."/>
            <person name="Kwon S.J."/>
            <person name="Choi S.R."/>
            <person name="Lee T.H."/>
            <person name="Fan W."/>
            <person name="Zhao X."/>
            <person name="Tan X."/>
            <person name="Xu X."/>
            <person name="Wang Y."/>
            <person name="Qiu Y."/>
            <person name="Yin Y."/>
            <person name="Li Y."/>
            <person name="Du Y."/>
            <person name="Liao Y."/>
            <person name="Lim Y."/>
            <person name="Narusaka Y."/>
            <person name="Wang Y."/>
            <person name="Wang Z."/>
            <person name="Li Z."/>
            <person name="Wang Z."/>
            <person name="Xiong Z."/>
            <person name="Zhang Z."/>
        </authorList>
    </citation>
    <scope>NUCLEOTIDE SEQUENCE [LARGE SCALE GENOMIC DNA]</scope>
    <source>
        <strain evidence="7 8">cv. Chiifu-401-42</strain>
    </source>
</reference>
<reference evidence="7" key="3">
    <citation type="submission" date="2023-03" db="UniProtKB">
        <authorList>
            <consortium name="EnsemblPlants"/>
        </authorList>
    </citation>
    <scope>IDENTIFICATION</scope>
    <source>
        <strain evidence="7">cv. Chiifu-401-42</strain>
    </source>
</reference>
<dbReference type="GO" id="GO:0005662">
    <property type="term" value="C:DNA replication factor A complex"/>
    <property type="evidence" value="ECO:0000318"/>
    <property type="project" value="GO_Central"/>
</dbReference>
<dbReference type="GO" id="GO:0007004">
    <property type="term" value="P:telomere maintenance via telomerase"/>
    <property type="evidence" value="ECO:0000318"/>
    <property type="project" value="GO_Central"/>
</dbReference>
<dbReference type="OMA" id="TPATHIY"/>
<dbReference type="GO" id="GO:0006289">
    <property type="term" value="P:nucleotide-excision repair"/>
    <property type="evidence" value="ECO:0000318"/>
    <property type="project" value="GO_Central"/>
</dbReference>
<dbReference type="AlphaFoldDB" id="M4EKR8"/>
<dbReference type="InterPro" id="IPR012340">
    <property type="entry name" value="NA-bd_OB-fold"/>
</dbReference>
<dbReference type="GO" id="GO:0043047">
    <property type="term" value="F:single-stranded telomeric DNA binding"/>
    <property type="evidence" value="ECO:0000318"/>
    <property type="project" value="GO_Central"/>
</dbReference>
<evidence type="ECO:0000313" key="7">
    <source>
        <dbReference type="EnsemblPlants" id="Bra029385.1-P"/>
    </source>
</evidence>
<keyword evidence="2" id="KW-0479">Metal-binding</keyword>
<evidence type="ECO:0000313" key="8">
    <source>
        <dbReference type="Proteomes" id="UP000011750"/>
    </source>
</evidence>
<dbReference type="Pfam" id="PF08646">
    <property type="entry name" value="Rep_fac-A_C"/>
    <property type="match status" value="1"/>
</dbReference>
<organism evidence="7 8">
    <name type="scientific">Brassica campestris</name>
    <name type="common">Field mustard</name>
    <dbReference type="NCBI Taxonomy" id="3711"/>
    <lineage>
        <taxon>Eukaryota</taxon>
        <taxon>Viridiplantae</taxon>
        <taxon>Streptophyta</taxon>
        <taxon>Embryophyta</taxon>
        <taxon>Tracheophyta</taxon>
        <taxon>Spermatophyta</taxon>
        <taxon>Magnoliopsida</taxon>
        <taxon>eudicotyledons</taxon>
        <taxon>Gunneridae</taxon>
        <taxon>Pentapetalae</taxon>
        <taxon>rosids</taxon>
        <taxon>malvids</taxon>
        <taxon>Brassicales</taxon>
        <taxon>Brassicaceae</taxon>
        <taxon>Brassiceae</taxon>
        <taxon>Brassica</taxon>
    </lineage>
</organism>
<evidence type="ECO:0000259" key="6">
    <source>
        <dbReference type="Pfam" id="PF08646"/>
    </source>
</evidence>
<dbReference type="GO" id="GO:0006260">
    <property type="term" value="P:DNA replication"/>
    <property type="evidence" value="ECO:0000318"/>
    <property type="project" value="GO_Central"/>
</dbReference>
<dbReference type="Proteomes" id="UP000011750">
    <property type="component" value="Chromosome A02"/>
</dbReference>
<keyword evidence="4" id="KW-0862">Zinc</keyword>
<evidence type="ECO:0000256" key="2">
    <source>
        <dbReference type="ARBA" id="ARBA00022723"/>
    </source>
</evidence>
<evidence type="ECO:0000256" key="5">
    <source>
        <dbReference type="ARBA" id="ARBA00023125"/>
    </source>
</evidence>
<keyword evidence="3" id="KW-0863">Zinc-finger</keyword>
<dbReference type="Gramene" id="Bra029385.1">
    <property type="protein sequence ID" value="Bra029385.1-P"/>
    <property type="gene ID" value="Bra029385"/>
</dbReference>
<comment type="similarity">
    <text evidence="1">Belongs to the replication factor A protein 1 family.</text>
</comment>
<dbReference type="InParanoid" id="M4EKR8"/>
<dbReference type="GO" id="GO:0003684">
    <property type="term" value="F:damaged DNA binding"/>
    <property type="evidence" value="ECO:0000318"/>
    <property type="project" value="GO_Central"/>
</dbReference>
<dbReference type="InterPro" id="IPR013955">
    <property type="entry name" value="Rep_factor-A_C"/>
</dbReference>
<feature type="domain" description="Replication factor A C-terminal" evidence="6">
    <location>
        <begin position="284"/>
        <end position="408"/>
    </location>
</feature>
<dbReference type="GO" id="GO:0051321">
    <property type="term" value="P:meiotic cell cycle"/>
    <property type="evidence" value="ECO:0000318"/>
    <property type="project" value="GO_Central"/>
</dbReference>
<dbReference type="InterPro" id="IPR047192">
    <property type="entry name" value="Euk_RPA1_DBD_C"/>
</dbReference>
<dbReference type="PANTHER" id="PTHR47165">
    <property type="entry name" value="OS03G0429900 PROTEIN"/>
    <property type="match status" value="1"/>
</dbReference>
<dbReference type="HOGENOM" id="CLU_019382_2_1_1"/>
<name>M4EKR8_BRACM</name>
<keyword evidence="5" id="KW-0238">DNA-binding</keyword>
<sequence length="493" mass="54210">MANSRIYFSDLKPGRCSSVVETRLLRFWEARSASRGGELMRVDMLLIDVNSTMVQASINAPRLLKFQGRLAAGRTFALSDFDVVPCTHTRMLTDSPLLIRFNGTTGFDEITEPSFPLPIEGFSFQNETDLLRIANTNTRLPDILAEITAVKSTVHDPPKGKNHVMATIKIDNGNSATLNLFDNQAIDFHRRLESMRVDPMVIVATNINPRTVGAHLSLNATSGTHIYFDQETTAGQTSFNRLVTRSTGLPPAAPLLGEVAKVEPVTIAELNSFAIIAVSEDIQFMCTGKVIRVDSDKGWCYVACSKCGRKLQRIEYTFKCVRCNNSHAVGVLRYRVELAIADDTADGIFVCFDGVMTKLHGLEARVAGQVLDGEAGYPEDSHMPPFVTSMEGKTYTFHVKLTTYDFTSTHQCFTVTRILAEHERLPPHKFDTYQEEVATDGAKVEGIQPILANVDSGSTGGETSLIAVNNPVGRVPNKVDDASNHILKKAPKP</sequence>
<protein>
    <recommendedName>
        <fullName evidence="6">Replication factor A C-terminal domain-containing protein</fullName>
    </recommendedName>
</protein>
<reference evidence="7 8" key="2">
    <citation type="journal article" date="2018" name="Hortic Res">
        <title>Improved Brassica rapa reference genome by single-molecule sequencing and chromosome conformation capture technologies.</title>
        <authorList>
            <person name="Zhang L."/>
            <person name="Cai X."/>
            <person name="Wu J."/>
            <person name="Liu M."/>
            <person name="Grob S."/>
            <person name="Cheng F."/>
            <person name="Liang J."/>
            <person name="Cai C."/>
            <person name="Liu Z."/>
            <person name="Liu B."/>
            <person name="Wang F."/>
            <person name="Li S."/>
            <person name="Liu F."/>
            <person name="Li X."/>
            <person name="Cheng L."/>
            <person name="Yang W."/>
            <person name="Li M.H."/>
            <person name="Grossniklaus U."/>
            <person name="Zheng H."/>
            <person name="Wang X."/>
        </authorList>
    </citation>
    <scope>NUCLEOTIDE SEQUENCE [LARGE SCALE GENOMIC DNA]</scope>
    <source>
        <strain evidence="7 8">cv. Chiifu-401-42</strain>
    </source>
</reference>
<evidence type="ECO:0000256" key="1">
    <source>
        <dbReference type="ARBA" id="ARBA00005690"/>
    </source>
</evidence>
<dbReference type="eggNOG" id="KOG0851">
    <property type="taxonomic scope" value="Eukaryota"/>
</dbReference>
<dbReference type="eggNOG" id="KOG0987">
    <property type="taxonomic scope" value="Eukaryota"/>
</dbReference>
<dbReference type="CDD" id="cd04476">
    <property type="entry name" value="RPA1_DBD_C"/>
    <property type="match status" value="1"/>
</dbReference>
<evidence type="ECO:0000256" key="4">
    <source>
        <dbReference type="ARBA" id="ARBA00022833"/>
    </source>
</evidence>
<dbReference type="EnsemblPlants" id="Bra029385.1">
    <property type="protein sequence ID" value="Bra029385.1-P"/>
    <property type="gene ID" value="Bra029385"/>
</dbReference>
<dbReference type="CDD" id="cd04480">
    <property type="entry name" value="RPA1_DBD_A_like"/>
    <property type="match status" value="1"/>
</dbReference>
<accession>M4EKR8</accession>
<dbReference type="GO" id="GO:0008270">
    <property type="term" value="F:zinc ion binding"/>
    <property type="evidence" value="ECO:0007669"/>
    <property type="project" value="UniProtKB-KW"/>
</dbReference>
<dbReference type="SUPFAM" id="SSF50249">
    <property type="entry name" value="Nucleic acid-binding proteins"/>
    <property type="match status" value="1"/>
</dbReference>
<evidence type="ECO:0000256" key="3">
    <source>
        <dbReference type="ARBA" id="ARBA00022771"/>
    </source>
</evidence>
<dbReference type="PANTHER" id="PTHR47165:SF4">
    <property type="entry name" value="OS03G0429900 PROTEIN"/>
    <property type="match status" value="1"/>
</dbReference>
<keyword evidence="8" id="KW-1185">Reference proteome</keyword>
<proteinExistence type="inferred from homology"/>
<dbReference type="Gene3D" id="2.40.50.140">
    <property type="entry name" value="Nucleic acid-binding proteins"/>
    <property type="match status" value="2"/>
</dbReference>
<dbReference type="GO" id="GO:0000724">
    <property type="term" value="P:double-strand break repair via homologous recombination"/>
    <property type="evidence" value="ECO:0000318"/>
    <property type="project" value="GO_Central"/>
</dbReference>